<dbReference type="Proteomes" id="UP001187531">
    <property type="component" value="Unassembled WGS sequence"/>
</dbReference>
<evidence type="ECO:0000313" key="2">
    <source>
        <dbReference type="Proteomes" id="UP001187531"/>
    </source>
</evidence>
<name>A0AA88KSZ4_ARTSF</name>
<proteinExistence type="predicted"/>
<evidence type="ECO:0000313" key="1">
    <source>
        <dbReference type="EMBL" id="KAK2701471.1"/>
    </source>
</evidence>
<organism evidence="1 2">
    <name type="scientific">Artemia franciscana</name>
    <name type="common">Brine shrimp</name>
    <name type="synonym">Artemia sanfranciscana</name>
    <dbReference type="NCBI Taxonomy" id="6661"/>
    <lineage>
        <taxon>Eukaryota</taxon>
        <taxon>Metazoa</taxon>
        <taxon>Ecdysozoa</taxon>
        <taxon>Arthropoda</taxon>
        <taxon>Crustacea</taxon>
        <taxon>Branchiopoda</taxon>
        <taxon>Anostraca</taxon>
        <taxon>Artemiidae</taxon>
        <taxon>Artemia</taxon>
    </lineage>
</organism>
<dbReference type="EMBL" id="JAVRJZ010004637">
    <property type="protein sequence ID" value="KAK2701471.1"/>
    <property type="molecule type" value="Genomic_DNA"/>
</dbReference>
<comment type="caution">
    <text evidence="1">The sequence shown here is derived from an EMBL/GenBank/DDBJ whole genome shotgun (WGS) entry which is preliminary data.</text>
</comment>
<reference evidence="1" key="1">
    <citation type="submission" date="2023-07" db="EMBL/GenBank/DDBJ databases">
        <title>Chromosome-level genome assembly of Artemia franciscana.</title>
        <authorList>
            <person name="Jo E."/>
        </authorList>
    </citation>
    <scope>NUCLEOTIDE SEQUENCE</scope>
    <source>
        <tissue evidence="1">Whole body</tissue>
    </source>
</reference>
<keyword evidence="2" id="KW-1185">Reference proteome</keyword>
<accession>A0AA88KSZ4</accession>
<protein>
    <submittedName>
        <fullName evidence="1">Uncharacterized protein</fullName>
    </submittedName>
</protein>
<gene>
    <name evidence="1" type="ORF">QYM36_019876</name>
</gene>
<sequence>MEVASFGNVYIVRNWIRSHCACGYCTTKNVKLDRDFLGELEKRFWEGLELSLNAKMEAEKAVRKIFDPQLKMGPSERIVFSHMKKWEIVKHLDYVQQKKHDARYTSNQANPYKTSFDNYDPSKGDPSPENIHYKGEACTIYLNYDGNTKTEQPGNVYFKRIDNKQLSYDNADKIKLDMPGVELLLLIEISRRHAIDTCRRNNNGPLNGSDKFCDLPVGLGLAMANELISAGKIDLSDFWTKNKMYHLYTGLKDQREKAFEKLYEKFQECEMRDLSDTEKKIRLLGLLESYFEVEVKQVEEDLWISTAQLSV</sequence>
<dbReference type="AlphaFoldDB" id="A0AA88KSZ4"/>